<comment type="caution">
    <text evidence="8">The sequence shown here is derived from an EMBL/GenBank/DDBJ whole genome shotgun (WGS) entry which is preliminary data.</text>
</comment>
<comment type="similarity">
    <text evidence="2">Belongs to the metallo-dependent hydrolases superfamily. Adenosine and AMP deaminases family.</text>
</comment>
<sequence length="329" mass="37311">MARKLPKIELHCHLDGSVRASTIIDIAKAENIELPSYDEIEIKNMVEVSPNCTSLDEYLKKFELPNKIMQSKESLERITFELLEDAANENVKYIEVRFAPQLHTKGGLSFEEIIQSVINGIKKAENIYEIKGNVILSCVKFMDIESGLLVVEEGRKFLNKGVVAIDLAGAEEEGFANKFKCIIDKAREYGYRVTIHAGEAASAQNVIDAINLLGAERIGHGVRIQNMKEAYDLVKAKGIVLEMCPTSNIQTKAINNFNKYPLFDFYKDDISVTFNTDNRTVSNIDLTNEIELIFKNFKMNEKDYKNIYLKTIDATFADTETKKWLKAFI</sequence>
<dbReference type="PANTHER" id="PTHR11409">
    <property type="entry name" value="ADENOSINE DEAMINASE"/>
    <property type="match status" value="1"/>
</dbReference>
<dbReference type="Proteomes" id="UP001301012">
    <property type="component" value="Unassembled WGS sequence"/>
</dbReference>
<dbReference type="InterPro" id="IPR032466">
    <property type="entry name" value="Metal_Hydrolase"/>
</dbReference>
<dbReference type="EC" id="3.5.4.4" evidence="3"/>
<organism evidence="8 9">
    <name type="scientific">Romboutsia sedimentorum</name>
    <dbReference type="NCBI Taxonomy" id="1368474"/>
    <lineage>
        <taxon>Bacteria</taxon>
        <taxon>Bacillati</taxon>
        <taxon>Bacillota</taxon>
        <taxon>Clostridia</taxon>
        <taxon>Peptostreptococcales</taxon>
        <taxon>Peptostreptococcaceae</taxon>
        <taxon>Romboutsia</taxon>
    </lineage>
</organism>
<reference evidence="8 9" key="1">
    <citation type="submission" date="2023-05" db="EMBL/GenBank/DDBJ databases">
        <title>Rombocin, a short stable natural nisin variant, displays selective antimicrobial activity against Listeria monocytogenes and employs dual mode of action to kill target bacterial strains.</title>
        <authorList>
            <person name="Wambui J."/>
            <person name="Stephan R."/>
            <person name="Kuipers O.P."/>
        </authorList>
    </citation>
    <scope>NUCLEOTIDE SEQUENCE [LARGE SCALE GENOMIC DNA]</scope>
    <source>
        <strain evidence="8 9">RC002</strain>
    </source>
</reference>
<evidence type="ECO:0000259" key="7">
    <source>
        <dbReference type="Pfam" id="PF00962"/>
    </source>
</evidence>
<evidence type="ECO:0000313" key="8">
    <source>
        <dbReference type="EMBL" id="MDK2564995.1"/>
    </source>
</evidence>
<dbReference type="RefSeq" id="WP_284133860.1">
    <property type="nucleotide sequence ID" value="NZ_JASKYM010000014.1"/>
</dbReference>
<comment type="cofactor">
    <cofactor evidence="1">
        <name>Zn(2+)</name>
        <dbReference type="ChEBI" id="CHEBI:29105"/>
    </cofactor>
</comment>
<accession>A0ABT7EDJ7</accession>
<protein>
    <recommendedName>
        <fullName evidence="3">adenosine deaminase</fullName>
        <ecNumber evidence="3">3.5.4.4</ecNumber>
    </recommendedName>
</protein>
<gene>
    <name evidence="8" type="primary">add</name>
    <name evidence="8" type="ORF">QOZ84_15785</name>
</gene>
<dbReference type="GO" id="GO:0016787">
    <property type="term" value="F:hydrolase activity"/>
    <property type="evidence" value="ECO:0007669"/>
    <property type="project" value="UniProtKB-KW"/>
</dbReference>
<dbReference type="Gene3D" id="3.20.20.140">
    <property type="entry name" value="Metal-dependent hydrolases"/>
    <property type="match status" value="1"/>
</dbReference>
<dbReference type="InterPro" id="IPR006330">
    <property type="entry name" value="Ado/ade_deaminase"/>
</dbReference>
<evidence type="ECO:0000256" key="3">
    <source>
        <dbReference type="ARBA" id="ARBA00012784"/>
    </source>
</evidence>
<evidence type="ECO:0000256" key="5">
    <source>
        <dbReference type="ARBA" id="ARBA00022801"/>
    </source>
</evidence>
<dbReference type="NCBIfam" id="TIGR01430">
    <property type="entry name" value="aden_deam"/>
    <property type="match status" value="1"/>
</dbReference>
<keyword evidence="5 8" id="KW-0378">Hydrolase</keyword>
<dbReference type="EMBL" id="JASKYM010000014">
    <property type="protein sequence ID" value="MDK2564995.1"/>
    <property type="molecule type" value="Genomic_DNA"/>
</dbReference>
<feature type="domain" description="Adenosine deaminase" evidence="7">
    <location>
        <begin position="6"/>
        <end position="325"/>
    </location>
</feature>
<keyword evidence="6" id="KW-0862">Zinc</keyword>
<dbReference type="PANTHER" id="PTHR11409:SF43">
    <property type="entry name" value="ADENOSINE DEAMINASE"/>
    <property type="match status" value="1"/>
</dbReference>
<name>A0ABT7EDJ7_9FIRM</name>
<evidence type="ECO:0000256" key="6">
    <source>
        <dbReference type="ARBA" id="ARBA00022833"/>
    </source>
</evidence>
<evidence type="ECO:0000313" key="9">
    <source>
        <dbReference type="Proteomes" id="UP001301012"/>
    </source>
</evidence>
<evidence type="ECO:0000256" key="2">
    <source>
        <dbReference type="ARBA" id="ARBA00006676"/>
    </source>
</evidence>
<proteinExistence type="inferred from homology"/>
<dbReference type="CDD" id="cd01320">
    <property type="entry name" value="ADA"/>
    <property type="match status" value="1"/>
</dbReference>
<keyword evidence="4" id="KW-0479">Metal-binding</keyword>
<dbReference type="SUPFAM" id="SSF51556">
    <property type="entry name" value="Metallo-dependent hydrolases"/>
    <property type="match status" value="1"/>
</dbReference>
<dbReference type="Pfam" id="PF00962">
    <property type="entry name" value="A_deaminase"/>
    <property type="match status" value="1"/>
</dbReference>
<evidence type="ECO:0000256" key="4">
    <source>
        <dbReference type="ARBA" id="ARBA00022723"/>
    </source>
</evidence>
<evidence type="ECO:0000256" key="1">
    <source>
        <dbReference type="ARBA" id="ARBA00001947"/>
    </source>
</evidence>
<keyword evidence="9" id="KW-1185">Reference proteome</keyword>
<dbReference type="InterPro" id="IPR001365">
    <property type="entry name" value="A_deaminase_dom"/>
</dbReference>